<evidence type="ECO:0000313" key="3">
    <source>
        <dbReference type="Proteomes" id="UP000030645"/>
    </source>
</evidence>
<evidence type="ECO:0000256" key="1">
    <source>
        <dbReference type="SAM" id="MobiDB-lite"/>
    </source>
</evidence>
<feature type="region of interest" description="Disordered" evidence="1">
    <location>
        <begin position="1"/>
        <end position="32"/>
    </location>
</feature>
<dbReference type="Proteomes" id="UP000030645">
    <property type="component" value="Unassembled WGS sequence"/>
</dbReference>
<reference evidence="3" key="1">
    <citation type="submission" date="2013-01" db="EMBL/GenBank/DDBJ databases">
        <title>Draft Genome Sequence of a Mulberry Tree, Morus notabilis C.K. Schneid.</title>
        <authorList>
            <person name="He N."/>
            <person name="Zhao S."/>
        </authorList>
    </citation>
    <scope>NUCLEOTIDE SEQUENCE</scope>
</reference>
<name>W9S3Q1_9ROSA</name>
<dbReference type="EMBL" id="KE346036">
    <property type="protein sequence ID" value="EXC24878.1"/>
    <property type="molecule type" value="Genomic_DNA"/>
</dbReference>
<evidence type="ECO:0000313" key="2">
    <source>
        <dbReference type="EMBL" id="EXC24878.1"/>
    </source>
</evidence>
<accession>W9S3Q1</accession>
<dbReference type="AlphaFoldDB" id="W9S3Q1"/>
<organism evidence="2 3">
    <name type="scientific">Morus notabilis</name>
    <dbReference type="NCBI Taxonomy" id="981085"/>
    <lineage>
        <taxon>Eukaryota</taxon>
        <taxon>Viridiplantae</taxon>
        <taxon>Streptophyta</taxon>
        <taxon>Embryophyta</taxon>
        <taxon>Tracheophyta</taxon>
        <taxon>Spermatophyta</taxon>
        <taxon>Magnoliopsida</taxon>
        <taxon>eudicotyledons</taxon>
        <taxon>Gunneridae</taxon>
        <taxon>Pentapetalae</taxon>
        <taxon>rosids</taxon>
        <taxon>fabids</taxon>
        <taxon>Rosales</taxon>
        <taxon>Moraceae</taxon>
        <taxon>Moreae</taxon>
        <taxon>Morus</taxon>
    </lineage>
</organism>
<keyword evidence="3" id="KW-1185">Reference proteome</keyword>
<sequence>MQKKEKLKNSSPNLSDKSSRSKRPQKETCNSTKLLKALSGLSENPTPSEDQKILNQNCRLKFQRTRNPKLKFLKVLILKLKFLKVQIRSHCHRLS</sequence>
<protein>
    <submittedName>
        <fullName evidence="2">Uncharacterized protein</fullName>
    </submittedName>
</protein>
<proteinExistence type="predicted"/>
<gene>
    <name evidence="2" type="ORF">L484_013247</name>
</gene>